<evidence type="ECO:0000313" key="2">
    <source>
        <dbReference type="Proteomes" id="UP001596250"/>
    </source>
</evidence>
<reference evidence="2" key="1">
    <citation type="journal article" date="2019" name="Int. J. Syst. Evol. Microbiol.">
        <title>The Global Catalogue of Microorganisms (GCM) 10K type strain sequencing project: providing services to taxonomists for standard genome sequencing and annotation.</title>
        <authorList>
            <consortium name="The Broad Institute Genomics Platform"/>
            <consortium name="The Broad Institute Genome Sequencing Center for Infectious Disease"/>
            <person name="Wu L."/>
            <person name="Ma J."/>
        </authorList>
    </citation>
    <scope>NUCLEOTIDE SEQUENCE [LARGE SCALE GENOMIC DNA]</scope>
    <source>
        <strain evidence="2">CCM 8749</strain>
    </source>
</reference>
<sequence length="144" mass="16570">MAKYNNYNSNPNKPNRMNMIIMRILSVVIFIILISCSNKTFTLESDVHHLKLLNWDGTGSIKTISNQAVIKDLIQCLENSKSKSTASMDFPNPHWRLSFLDESGKTIIELGYFQEEVELGVSGHYWDPEKDIVYGCNYNLIYPF</sequence>
<accession>A0ABW1IJ87</accession>
<keyword evidence="2" id="KW-1185">Reference proteome</keyword>
<dbReference type="Proteomes" id="UP001596250">
    <property type="component" value="Unassembled WGS sequence"/>
</dbReference>
<dbReference type="RefSeq" id="WP_379891629.1">
    <property type="nucleotide sequence ID" value="NZ_CBCSCT010000036.1"/>
</dbReference>
<gene>
    <name evidence="1" type="ORF">ACFPXP_01215</name>
</gene>
<name>A0ABW1IJ87_9BACL</name>
<evidence type="ECO:0000313" key="1">
    <source>
        <dbReference type="EMBL" id="MFC5985111.1"/>
    </source>
</evidence>
<organism evidence="1 2">
    <name type="scientific">Marinicrinis lubricantis</name>
    <dbReference type="NCBI Taxonomy" id="2086470"/>
    <lineage>
        <taxon>Bacteria</taxon>
        <taxon>Bacillati</taxon>
        <taxon>Bacillota</taxon>
        <taxon>Bacilli</taxon>
        <taxon>Bacillales</taxon>
        <taxon>Paenibacillaceae</taxon>
    </lineage>
</organism>
<dbReference type="EMBL" id="JBHSQV010000006">
    <property type="protein sequence ID" value="MFC5985111.1"/>
    <property type="molecule type" value="Genomic_DNA"/>
</dbReference>
<proteinExistence type="predicted"/>
<protein>
    <submittedName>
        <fullName evidence="1">Uncharacterized protein</fullName>
    </submittedName>
</protein>
<comment type="caution">
    <text evidence="1">The sequence shown here is derived from an EMBL/GenBank/DDBJ whole genome shotgun (WGS) entry which is preliminary data.</text>
</comment>